<reference evidence="1 2" key="1">
    <citation type="submission" date="2018-12" db="EMBL/GenBank/DDBJ databases">
        <authorList>
            <person name="Criscuolo A."/>
        </authorList>
    </citation>
    <scope>NUCLEOTIDE SEQUENCE [LARGE SCALE GENOMIC DNA]</scope>
    <source>
        <strain evidence="1">ACIP1116281</strain>
    </source>
</reference>
<name>A0A3S4CQM0_9HYPH</name>
<evidence type="ECO:0000313" key="1">
    <source>
        <dbReference type="EMBL" id="VDS03843.1"/>
    </source>
</evidence>
<protein>
    <submittedName>
        <fullName evidence="1">Ferredoxin, 2Fe-2S</fullName>
    </submittedName>
</protein>
<dbReference type="OrthoDB" id="9800597at2"/>
<proteinExistence type="predicted"/>
<gene>
    <name evidence="1" type="ORF">DEVEQU_00972</name>
</gene>
<evidence type="ECO:0000313" key="2">
    <source>
        <dbReference type="Proteomes" id="UP000268844"/>
    </source>
</evidence>
<dbReference type="RefSeq" id="WP_126149440.1">
    <property type="nucleotide sequence ID" value="NZ_JBHTMH010000001.1"/>
</dbReference>
<dbReference type="EMBL" id="UZWD01000015">
    <property type="protein sequence ID" value="VDS03843.1"/>
    <property type="molecule type" value="Genomic_DNA"/>
</dbReference>
<keyword evidence="2" id="KW-1185">Reference proteome</keyword>
<organism evidence="1 2">
    <name type="scientific">Devosia equisanguinis</name>
    <dbReference type="NCBI Taxonomy" id="2490941"/>
    <lineage>
        <taxon>Bacteria</taxon>
        <taxon>Pseudomonadati</taxon>
        <taxon>Pseudomonadota</taxon>
        <taxon>Alphaproteobacteria</taxon>
        <taxon>Hyphomicrobiales</taxon>
        <taxon>Devosiaceae</taxon>
        <taxon>Devosia</taxon>
    </lineage>
</organism>
<sequence length="253" mass="27534">MQPDACLFVISAYNLSQRRLTELRQATEAEAPCPSLLIRLEGTGASLPDALDTLYGDGHLRILIQPLGMPFTESLLAWLPGAVASWVEQRGLDDVSLLIGQDSSLAPLVMTEAVQQAFANIDKAKPVVGVKPSLGKPGWQDPPDFTHHLLVCTGPRCHYRDAASLLHALKEETARQGIANECLTARTGCLYPCNQGPMVALYPRGEWYRLPDADSVRRFVGDVLAEGRTLPDLLIHTAKAARHPSPSHEDQSA</sequence>
<dbReference type="CDD" id="cd02980">
    <property type="entry name" value="TRX_Fd_family"/>
    <property type="match status" value="1"/>
</dbReference>
<dbReference type="Gene3D" id="3.40.30.10">
    <property type="entry name" value="Glutaredoxin"/>
    <property type="match status" value="1"/>
</dbReference>
<dbReference type="SUPFAM" id="SSF52833">
    <property type="entry name" value="Thioredoxin-like"/>
    <property type="match status" value="1"/>
</dbReference>
<accession>A0A3S4CQM0</accession>
<dbReference type="AlphaFoldDB" id="A0A3S4CQM0"/>
<dbReference type="InterPro" id="IPR036249">
    <property type="entry name" value="Thioredoxin-like_sf"/>
</dbReference>
<dbReference type="Proteomes" id="UP000268844">
    <property type="component" value="Unassembled WGS sequence"/>
</dbReference>